<reference evidence="3" key="1">
    <citation type="submission" date="2015-01" db="EMBL/GenBank/DDBJ databases">
        <authorList>
            <person name="MANFREDI Pablo"/>
        </authorList>
    </citation>
    <scope>NUCLEOTIDE SEQUENCE [LARGE SCALE GENOMIC DNA]</scope>
    <source>
        <strain evidence="3">Ccyn2B</strain>
    </source>
</reference>
<dbReference type="Gene3D" id="2.60.40.1740">
    <property type="entry name" value="hypothetical protein (bacova_03559)"/>
    <property type="match status" value="1"/>
</dbReference>
<evidence type="ECO:0000259" key="1">
    <source>
        <dbReference type="Pfam" id="PF08522"/>
    </source>
</evidence>
<evidence type="ECO:0000313" key="2">
    <source>
        <dbReference type="EMBL" id="CEN34204.1"/>
    </source>
</evidence>
<dbReference type="eggNOG" id="COG3325">
    <property type="taxonomic scope" value="Bacteria"/>
</dbReference>
<dbReference type="Proteomes" id="UP000038055">
    <property type="component" value="Unassembled WGS sequence"/>
</dbReference>
<feature type="domain" description="BT-3987-like N-terminal" evidence="1">
    <location>
        <begin position="55"/>
        <end position="146"/>
    </location>
</feature>
<dbReference type="Pfam" id="PF08522">
    <property type="entry name" value="BT_3987-like_N"/>
    <property type="match status" value="1"/>
</dbReference>
<dbReference type="EMBL" id="CDOD01000012">
    <property type="protein sequence ID" value="CEN34204.1"/>
    <property type="molecule type" value="Genomic_DNA"/>
</dbReference>
<keyword evidence="3" id="KW-1185">Reference proteome</keyword>
<dbReference type="PROSITE" id="PS51257">
    <property type="entry name" value="PROKAR_LIPOPROTEIN"/>
    <property type="match status" value="1"/>
</dbReference>
<dbReference type="InterPro" id="IPR013728">
    <property type="entry name" value="BT_3987-like_N"/>
</dbReference>
<dbReference type="AlphaFoldDB" id="A0A0B7H6R7"/>
<name>A0A0B7H6R7_9FLAO</name>
<proteinExistence type="predicted"/>
<dbReference type="STRING" id="28189.CCYN74_80060"/>
<dbReference type="InterPro" id="IPR017853">
    <property type="entry name" value="GH"/>
</dbReference>
<organism evidence="2 3">
    <name type="scientific">Capnocytophaga cynodegmi</name>
    <dbReference type="NCBI Taxonomy" id="28189"/>
    <lineage>
        <taxon>Bacteria</taxon>
        <taxon>Pseudomonadati</taxon>
        <taxon>Bacteroidota</taxon>
        <taxon>Flavobacteriia</taxon>
        <taxon>Flavobacteriales</taxon>
        <taxon>Flavobacteriaceae</taxon>
        <taxon>Capnocytophaga</taxon>
    </lineage>
</organism>
<accession>A0A0B7H6R7</accession>
<evidence type="ECO:0000313" key="3">
    <source>
        <dbReference type="Proteomes" id="UP000038055"/>
    </source>
</evidence>
<gene>
    <name evidence="2" type="ORF">CCYN2B_20029</name>
</gene>
<dbReference type="Gene3D" id="3.20.20.80">
    <property type="entry name" value="Glycosidases"/>
    <property type="match status" value="1"/>
</dbReference>
<sequence length="467" mass="53760">MKKIFLTLLSFTLLSACQNDLDPKFELPKPENSSAIFAEGTLINKENPKDKTSTFSKNGEYRFVADLGYSAREEGETILKKSDFEKIVSQYNSFKGVSDYLLLPEDHYEFTKGTFKKGDTSSEVVLKVKNYETLPQGDYFLPLTIEIDGKTLMHPVFVRKDAEYVALSATSKKPMPENNYNCKNRTEPIKMVAYVETNDWDIRNTGQFILKESKKPVFDMVILFAANMNYDAKTGKRYLHFNDKLQPIVNDPDKYIKPLKDRGIKVLVDILPNHQGVGYYNFQNYEEALDFARDCKRYADMLGIDGWDIDEEYAEYGKLQKEKPTKGNTSVLWFMRAMKEVMPDKLLTLYDFGHYLTSNELDEKGKRAADYLDYSWANYAEDHGSFIGVPNEKYGKLSVEANWGLRSTGAYAQRNLTDCFGLFMIFNIKGSDIRSKYAERNLSDATKLFYGEECIFEGKYHNGPKDR</sequence>
<dbReference type="RefSeq" id="WP_041991371.1">
    <property type="nucleotide sequence ID" value="NZ_CDOD01000012.1"/>
</dbReference>
<protein>
    <recommendedName>
        <fullName evidence="1">BT-3987-like N-terminal domain-containing protein</fullName>
    </recommendedName>
</protein>
<dbReference type="SUPFAM" id="SSF51445">
    <property type="entry name" value="(Trans)glycosidases"/>
    <property type="match status" value="1"/>
</dbReference>